<dbReference type="GeneID" id="75691148"/>
<organism evidence="1 2">
    <name type="scientific">uncultured phage cr99_1</name>
    <dbReference type="NCBI Taxonomy" id="2986399"/>
    <lineage>
        <taxon>Viruses</taxon>
        <taxon>Duplodnaviria</taxon>
        <taxon>Heunggongvirae</taxon>
        <taxon>Uroviricota</taxon>
        <taxon>Caudoviricetes</taxon>
        <taxon>Crassvirales</taxon>
        <taxon>Intestiviridae</taxon>
        <taxon>Crudevirinae</taxon>
        <taxon>Carjivirus</taxon>
        <taxon>Carjivirus hominis</taxon>
    </lineage>
</organism>
<name>A0AAE7RX86_9CAUD</name>
<gene>
    <name evidence="1" type="primary">gp_16514</name>
</gene>
<protein>
    <submittedName>
        <fullName evidence="1">Tail protein</fullName>
    </submittedName>
</protein>
<dbReference type="KEGG" id="vg:75691148"/>
<dbReference type="EMBL" id="MZ130481">
    <property type="protein sequence ID" value="QWM89744.1"/>
    <property type="molecule type" value="Genomic_DNA"/>
</dbReference>
<proteinExistence type="predicted"/>
<evidence type="ECO:0000313" key="2">
    <source>
        <dbReference type="Proteomes" id="UP000827427"/>
    </source>
</evidence>
<dbReference type="RefSeq" id="YP_010359316.1">
    <property type="nucleotide sequence ID" value="NC_062771.1"/>
</dbReference>
<keyword evidence="2" id="KW-1185">Reference proteome</keyword>
<evidence type="ECO:0000313" key="1">
    <source>
        <dbReference type="EMBL" id="QWM89744.1"/>
    </source>
</evidence>
<sequence length="368" mass="41607">MSLTLGRQGGIAQPLKKRTVGQTNIAHVYDGANHIWPTSVIHFSDFTSVQLRYIWGRNDGIDLDTKSYYVNSPIDSLNYSAVGFSWSIRPGVIPYLYWGGDNTQSGAECVMFNIESMIDLEDKMPDIMKMNLCANWFGSLSRGHVTVECTAYKGGVIVYAWELNNEIDVDNRGMFIFPLADGTINMPDGHGGYKECWYGEVVKRVAKSNNEVKYFRVNSVNDKVIGLDDIKIIRHGGGLVHGDGYCWYENKPNDKYKVWNNQVNTTGTPITLDKPTLNITSDDNYSYEYHTVLLNEDNTVYNDNYTDNYKFRFGFVAGNSEFRGQQTIQCYVGTQYGHADDGKTSIGEIKYTKLNKIGELTIYNPIES</sequence>
<reference evidence="1 2" key="1">
    <citation type="submission" date="2021-04" db="EMBL/GenBank/DDBJ databases">
        <authorList>
            <person name="Shkoporov A.N."/>
            <person name="Stockdale S.R."/>
            <person name="Guerin E."/>
            <person name="Ross R.P."/>
            <person name="Hill C."/>
        </authorList>
    </citation>
    <scope>NUCLEOTIDE SEQUENCE [LARGE SCALE GENOMIC DNA]</scope>
    <source>
        <strain evidence="2">cr99_1</strain>
    </source>
</reference>
<dbReference type="Proteomes" id="UP000827427">
    <property type="component" value="Segment"/>
</dbReference>
<accession>A0AAE7RX86</accession>